<name>A0A7J6B1E0_AMEME</name>
<organism evidence="1 2">
    <name type="scientific">Ameiurus melas</name>
    <name type="common">Black bullhead</name>
    <name type="synonym">Silurus melas</name>
    <dbReference type="NCBI Taxonomy" id="219545"/>
    <lineage>
        <taxon>Eukaryota</taxon>
        <taxon>Metazoa</taxon>
        <taxon>Chordata</taxon>
        <taxon>Craniata</taxon>
        <taxon>Vertebrata</taxon>
        <taxon>Euteleostomi</taxon>
        <taxon>Actinopterygii</taxon>
        <taxon>Neopterygii</taxon>
        <taxon>Teleostei</taxon>
        <taxon>Ostariophysi</taxon>
        <taxon>Siluriformes</taxon>
        <taxon>Ictaluridae</taxon>
        <taxon>Ameiurus</taxon>
    </lineage>
</organism>
<feature type="non-terminal residue" evidence="1">
    <location>
        <position position="1"/>
    </location>
</feature>
<reference evidence="1 2" key="1">
    <citation type="submission" date="2020-02" db="EMBL/GenBank/DDBJ databases">
        <title>A chromosome-scale genome assembly of the black bullhead catfish (Ameiurus melas).</title>
        <authorList>
            <person name="Wen M."/>
            <person name="Zham M."/>
            <person name="Cabau C."/>
            <person name="Klopp C."/>
            <person name="Donnadieu C."/>
            <person name="Roques C."/>
            <person name="Bouchez O."/>
            <person name="Lampietro C."/>
            <person name="Jouanno E."/>
            <person name="Herpin A."/>
            <person name="Louis A."/>
            <person name="Berthelot C."/>
            <person name="Parey E."/>
            <person name="Roest-Crollius H."/>
            <person name="Braasch I."/>
            <person name="Postlethwait J."/>
            <person name="Robinson-Rechavi M."/>
            <person name="Echchiki A."/>
            <person name="Begum T."/>
            <person name="Montfort J."/>
            <person name="Schartl M."/>
            <person name="Bobe J."/>
            <person name="Guiguen Y."/>
        </authorList>
    </citation>
    <scope>NUCLEOTIDE SEQUENCE [LARGE SCALE GENOMIC DNA]</scope>
    <source>
        <strain evidence="1">M_S1</strain>
        <tissue evidence="1">Blood</tissue>
    </source>
</reference>
<proteinExistence type="predicted"/>
<keyword evidence="2" id="KW-1185">Reference proteome</keyword>
<sequence length="129" mass="14726">RSPTARIIVSEPLPTFRRGAEKFSRLLALNECPTRIYGDIGDPDPFCLWMSPNILLGLHTSHFHIICVTFTFSVFQMRMGFPSESGSSQGFFLKNILGSFFFPPSPLSGLLSWDEFHLFYTCLFLFICF</sequence>
<dbReference type="Proteomes" id="UP000593565">
    <property type="component" value="Unassembled WGS sequence"/>
</dbReference>
<dbReference type="AlphaFoldDB" id="A0A7J6B1E0"/>
<comment type="caution">
    <text evidence="1">The sequence shown here is derived from an EMBL/GenBank/DDBJ whole genome shotgun (WGS) entry which is preliminary data.</text>
</comment>
<accession>A0A7J6B1E0</accession>
<evidence type="ECO:0000313" key="2">
    <source>
        <dbReference type="Proteomes" id="UP000593565"/>
    </source>
</evidence>
<dbReference type="EMBL" id="JAAGNN010000006">
    <property type="protein sequence ID" value="KAF4088021.1"/>
    <property type="molecule type" value="Genomic_DNA"/>
</dbReference>
<protein>
    <submittedName>
        <fullName evidence="1">Uncharacterized protein</fullName>
    </submittedName>
</protein>
<dbReference type="Gene3D" id="3.40.50.12700">
    <property type="match status" value="1"/>
</dbReference>
<evidence type="ECO:0000313" key="1">
    <source>
        <dbReference type="EMBL" id="KAF4088021.1"/>
    </source>
</evidence>
<gene>
    <name evidence="1" type="ORF">AMELA_G00078470</name>
</gene>